<keyword evidence="1" id="KW-0812">Transmembrane</keyword>
<proteinExistence type="predicted"/>
<gene>
    <name evidence="3" type="ORF">IAC73_00765</name>
</gene>
<evidence type="ECO:0000313" key="3">
    <source>
        <dbReference type="EMBL" id="HIU98358.1"/>
    </source>
</evidence>
<dbReference type="Pfam" id="PF03703">
    <property type="entry name" value="bPH_2"/>
    <property type="match status" value="1"/>
</dbReference>
<dbReference type="InterPro" id="IPR005182">
    <property type="entry name" value="YdbS-like_PH"/>
</dbReference>
<reference evidence="3" key="1">
    <citation type="submission" date="2020-10" db="EMBL/GenBank/DDBJ databases">
        <authorList>
            <person name="Gilroy R."/>
        </authorList>
    </citation>
    <scope>NUCLEOTIDE SEQUENCE</scope>
    <source>
        <strain evidence="3">10406</strain>
    </source>
</reference>
<feature type="domain" description="YdbS-like PH" evidence="2">
    <location>
        <begin position="96"/>
        <end position="162"/>
    </location>
</feature>
<sequence length="189" mass="21397">MRTLERIYSRSERIVLRARFSGFAAAKLIIVAAVLGAIIALLWVYAPEIEGGLDPKFDGTVRYLTPANLKWALLGAACFVIFLVICDAVSMYRQELIVTEDKFIFKQGVFKIRSVMLPLAEIRYIDVHQNVFQVICGYGKIRVITDGDAPFIIKNLVRPEKFARKVMKQSSAVREQSMRPRLTLSARAK</sequence>
<protein>
    <submittedName>
        <fullName evidence="3">PH domain-containing protein</fullName>
    </submittedName>
</protein>
<reference evidence="3" key="2">
    <citation type="journal article" date="2021" name="PeerJ">
        <title>Extensive microbial diversity within the chicken gut microbiome revealed by metagenomics and culture.</title>
        <authorList>
            <person name="Gilroy R."/>
            <person name="Ravi A."/>
            <person name="Getino M."/>
            <person name="Pursley I."/>
            <person name="Horton D.L."/>
            <person name="Alikhan N.F."/>
            <person name="Baker D."/>
            <person name="Gharbi K."/>
            <person name="Hall N."/>
            <person name="Watson M."/>
            <person name="Adriaenssens E.M."/>
            <person name="Foster-Nyarko E."/>
            <person name="Jarju S."/>
            <person name="Secka A."/>
            <person name="Antonio M."/>
            <person name="Oren A."/>
            <person name="Chaudhuri R.R."/>
            <person name="La Ragione R."/>
            <person name="Hildebrand F."/>
            <person name="Pallen M.J."/>
        </authorList>
    </citation>
    <scope>NUCLEOTIDE SEQUENCE</scope>
    <source>
        <strain evidence="3">10406</strain>
    </source>
</reference>
<keyword evidence="1" id="KW-0472">Membrane</keyword>
<organism evidence="3 4">
    <name type="scientific">Candidatus Limadaptatus stercoripullorum</name>
    <dbReference type="NCBI Taxonomy" id="2840846"/>
    <lineage>
        <taxon>Bacteria</taxon>
        <taxon>Bacillati</taxon>
        <taxon>Bacillota</taxon>
        <taxon>Clostridia</taxon>
        <taxon>Eubacteriales</taxon>
        <taxon>Candidatus Limadaptatus</taxon>
    </lineage>
</organism>
<feature type="transmembrane region" description="Helical" evidence="1">
    <location>
        <begin position="71"/>
        <end position="92"/>
    </location>
</feature>
<comment type="caution">
    <text evidence="3">The sequence shown here is derived from an EMBL/GenBank/DDBJ whole genome shotgun (WGS) entry which is preliminary data.</text>
</comment>
<evidence type="ECO:0000259" key="2">
    <source>
        <dbReference type="Pfam" id="PF03703"/>
    </source>
</evidence>
<evidence type="ECO:0000313" key="4">
    <source>
        <dbReference type="Proteomes" id="UP000886857"/>
    </source>
</evidence>
<name>A0A9D1SVR7_9FIRM</name>
<accession>A0A9D1SVR7</accession>
<dbReference type="Proteomes" id="UP000886857">
    <property type="component" value="Unassembled WGS sequence"/>
</dbReference>
<dbReference type="EMBL" id="DVOE01000010">
    <property type="protein sequence ID" value="HIU98358.1"/>
    <property type="molecule type" value="Genomic_DNA"/>
</dbReference>
<keyword evidence="1" id="KW-1133">Transmembrane helix</keyword>
<evidence type="ECO:0000256" key="1">
    <source>
        <dbReference type="SAM" id="Phobius"/>
    </source>
</evidence>
<dbReference type="AlphaFoldDB" id="A0A9D1SVR7"/>
<feature type="transmembrane region" description="Helical" evidence="1">
    <location>
        <begin position="20"/>
        <end position="46"/>
    </location>
</feature>